<evidence type="ECO:0000256" key="1">
    <source>
        <dbReference type="SAM" id="MobiDB-lite"/>
    </source>
</evidence>
<dbReference type="EMBL" id="QZBS01000040">
    <property type="protein sequence ID" value="THZ76426.1"/>
    <property type="molecule type" value="Genomic_DNA"/>
</dbReference>
<sequence>MSSAPSLPSVPRASMMASMPYEWLWCDNHVKITKWALTQPKLPYKQFYGSYLNYVNRLWEISRQKNHPALEGSKKSEVELLKKERMPADELLESLKKYWRSLGEDHQALVAAKNKLQAKVMKDLRKVENRLRAARLAAARNPVPATMANQQPLPAFVAPPAPASVPPLRLYVPPPPPVVDLPTPSGLELGSFSVDEQPLSLQSLKVIDDPGTAAGKRAQRFPPVAPVEFGKLPLARGKKDEKKKGDEDEEDEIL</sequence>
<evidence type="ECO:0000313" key="3">
    <source>
        <dbReference type="Proteomes" id="UP000309734"/>
    </source>
</evidence>
<reference evidence="2 3" key="1">
    <citation type="submission" date="2018-10" db="EMBL/GenBank/DDBJ databases">
        <title>Fifty Aureobasidium pullulans genomes reveal a recombining polyextremotolerant generalist.</title>
        <authorList>
            <person name="Gostincar C."/>
            <person name="Turk M."/>
            <person name="Zajc J."/>
            <person name="Gunde-Cimerman N."/>
        </authorList>
    </citation>
    <scope>NUCLEOTIDE SEQUENCE [LARGE SCALE GENOMIC DNA]</scope>
    <source>
        <strain evidence="2 3">EXF-3519</strain>
    </source>
</reference>
<organism evidence="2 3">
    <name type="scientific">Aureobasidium pullulans</name>
    <name type="common">Black yeast</name>
    <name type="synonym">Pullularia pullulans</name>
    <dbReference type="NCBI Taxonomy" id="5580"/>
    <lineage>
        <taxon>Eukaryota</taxon>
        <taxon>Fungi</taxon>
        <taxon>Dikarya</taxon>
        <taxon>Ascomycota</taxon>
        <taxon>Pezizomycotina</taxon>
        <taxon>Dothideomycetes</taxon>
        <taxon>Dothideomycetidae</taxon>
        <taxon>Dothideales</taxon>
        <taxon>Saccotheciaceae</taxon>
        <taxon>Aureobasidium</taxon>
    </lineage>
</organism>
<proteinExistence type="predicted"/>
<protein>
    <submittedName>
        <fullName evidence="2">Uncharacterized protein</fullName>
    </submittedName>
</protein>
<comment type="caution">
    <text evidence="2">The sequence shown here is derived from an EMBL/GenBank/DDBJ whole genome shotgun (WGS) entry which is preliminary data.</text>
</comment>
<dbReference type="Proteomes" id="UP000309734">
    <property type="component" value="Unassembled WGS sequence"/>
</dbReference>
<evidence type="ECO:0000313" key="2">
    <source>
        <dbReference type="EMBL" id="THZ76426.1"/>
    </source>
</evidence>
<feature type="compositionally biased region" description="Basic and acidic residues" evidence="1">
    <location>
        <begin position="237"/>
        <end position="246"/>
    </location>
</feature>
<name>A0A4V4KZA7_AURPU</name>
<feature type="region of interest" description="Disordered" evidence="1">
    <location>
        <begin position="211"/>
        <end position="254"/>
    </location>
</feature>
<dbReference type="AlphaFoldDB" id="A0A4V4KZA7"/>
<gene>
    <name evidence="2" type="ORF">D6C85_02268</name>
</gene>
<accession>A0A4V4KZA7</accession>